<dbReference type="AlphaFoldDB" id="A0A819UKP4"/>
<dbReference type="InterPro" id="IPR012677">
    <property type="entry name" value="Nucleotide-bd_a/b_plait_sf"/>
</dbReference>
<dbReference type="EMBL" id="CAJOBE010009665">
    <property type="protein sequence ID" value="CAF4090140.1"/>
    <property type="molecule type" value="Genomic_DNA"/>
</dbReference>
<name>A0A819UKP4_9BILA</name>
<feature type="non-terminal residue" evidence="1">
    <location>
        <position position="38"/>
    </location>
</feature>
<sequence length="38" mass="4199">MASTPRKKIFVGPKPTTLTEQALLEYFSRFGTVGALEL</sequence>
<evidence type="ECO:0000313" key="1">
    <source>
        <dbReference type="EMBL" id="CAF4090140.1"/>
    </source>
</evidence>
<dbReference type="SUPFAM" id="SSF54928">
    <property type="entry name" value="RNA-binding domain, RBD"/>
    <property type="match status" value="1"/>
</dbReference>
<proteinExistence type="predicted"/>
<dbReference type="InterPro" id="IPR035979">
    <property type="entry name" value="RBD_domain_sf"/>
</dbReference>
<organism evidence="1 2">
    <name type="scientific">Rotaria sordida</name>
    <dbReference type="NCBI Taxonomy" id="392033"/>
    <lineage>
        <taxon>Eukaryota</taxon>
        <taxon>Metazoa</taxon>
        <taxon>Spiralia</taxon>
        <taxon>Gnathifera</taxon>
        <taxon>Rotifera</taxon>
        <taxon>Eurotatoria</taxon>
        <taxon>Bdelloidea</taxon>
        <taxon>Philodinida</taxon>
        <taxon>Philodinidae</taxon>
        <taxon>Rotaria</taxon>
    </lineage>
</organism>
<dbReference type="GO" id="GO:0003676">
    <property type="term" value="F:nucleic acid binding"/>
    <property type="evidence" value="ECO:0007669"/>
    <property type="project" value="InterPro"/>
</dbReference>
<reference evidence="1" key="1">
    <citation type="submission" date="2021-02" db="EMBL/GenBank/DDBJ databases">
        <authorList>
            <person name="Nowell W R."/>
        </authorList>
    </citation>
    <scope>NUCLEOTIDE SEQUENCE</scope>
</reference>
<dbReference type="Proteomes" id="UP000663874">
    <property type="component" value="Unassembled WGS sequence"/>
</dbReference>
<comment type="caution">
    <text evidence="1">The sequence shown here is derived from an EMBL/GenBank/DDBJ whole genome shotgun (WGS) entry which is preliminary data.</text>
</comment>
<accession>A0A819UKP4</accession>
<protein>
    <submittedName>
        <fullName evidence="1">Uncharacterized protein</fullName>
    </submittedName>
</protein>
<evidence type="ECO:0000313" key="2">
    <source>
        <dbReference type="Proteomes" id="UP000663874"/>
    </source>
</evidence>
<dbReference type="Gene3D" id="3.30.70.330">
    <property type="match status" value="1"/>
</dbReference>
<gene>
    <name evidence="1" type="ORF">FNK824_LOCUS30847</name>
</gene>